<organism evidence="2 3">
    <name type="scientific">Paspalum notatum var. saurae</name>
    <dbReference type="NCBI Taxonomy" id="547442"/>
    <lineage>
        <taxon>Eukaryota</taxon>
        <taxon>Viridiplantae</taxon>
        <taxon>Streptophyta</taxon>
        <taxon>Embryophyta</taxon>
        <taxon>Tracheophyta</taxon>
        <taxon>Spermatophyta</taxon>
        <taxon>Magnoliopsida</taxon>
        <taxon>Liliopsida</taxon>
        <taxon>Poales</taxon>
        <taxon>Poaceae</taxon>
        <taxon>PACMAD clade</taxon>
        <taxon>Panicoideae</taxon>
        <taxon>Andropogonodae</taxon>
        <taxon>Paspaleae</taxon>
        <taxon>Paspalinae</taxon>
        <taxon>Paspalum</taxon>
    </lineage>
</organism>
<dbReference type="EMBL" id="CP144745">
    <property type="protein sequence ID" value="WVZ48959.1"/>
    <property type="molecule type" value="Genomic_DNA"/>
</dbReference>
<feature type="domain" description="Myb/SANT-like" evidence="1">
    <location>
        <begin position="43"/>
        <end position="135"/>
    </location>
</feature>
<keyword evidence="3" id="KW-1185">Reference proteome</keyword>
<feature type="non-terminal residue" evidence="2">
    <location>
        <position position="1"/>
    </location>
</feature>
<protein>
    <recommendedName>
        <fullName evidence="1">Myb/SANT-like domain-containing protein</fullName>
    </recommendedName>
</protein>
<sequence length="164" mass="19209">VSKAAALAYSLTSSWSPPKALRYHLRPTPARRNNIKMDGGRAKWDEETTKTFLDLCIAEKEKRNYNNRGLTRFGWQNVYRNFRQLTGRAYDTKQMQNKFNTLKRVYKAWKNLKDKSGGGWNNKKNTISLDPELWDTEIMVNSEADQFKDKALHSRMSWPSFLDP</sequence>
<dbReference type="PANTHER" id="PTHR31704">
    <property type="entry name" value="MYB/SANT-LIKE DNA-BINDING DOMAIN PROTEIN-RELATED"/>
    <property type="match status" value="1"/>
</dbReference>
<name>A0AAQ3PER8_PASNO</name>
<evidence type="ECO:0000313" key="2">
    <source>
        <dbReference type="EMBL" id="WVZ48959.1"/>
    </source>
</evidence>
<dbReference type="AlphaFoldDB" id="A0AAQ3PER8"/>
<gene>
    <name evidence="2" type="ORF">U9M48_000344</name>
</gene>
<reference evidence="2 3" key="1">
    <citation type="submission" date="2024-02" db="EMBL/GenBank/DDBJ databases">
        <title>High-quality chromosome-scale genome assembly of Pensacola bahiagrass (Paspalum notatum Flugge var. saurae).</title>
        <authorList>
            <person name="Vega J.M."/>
            <person name="Podio M."/>
            <person name="Orjuela J."/>
            <person name="Siena L.A."/>
            <person name="Pessino S.C."/>
            <person name="Combes M.C."/>
            <person name="Mariac C."/>
            <person name="Albertini E."/>
            <person name="Pupilli F."/>
            <person name="Ortiz J.P.A."/>
            <person name="Leblanc O."/>
        </authorList>
    </citation>
    <scope>NUCLEOTIDE SEQUENCE [LARGE SCALE GENOMIC DNA]</scope>
    <source>
        <strain evidence="2">R1</strain>
        <tissue evidence="2">Leaf</tissue>
    </source>
</reference>
<dbReference type="InterPro" id="IPR024752">
    <property type="entry name" value="Myb/SANT-like_dom"/>
</dbReference>
<evidence type="ECO:0000313" key="3">
    <source>
        <dbReference type="Proteomes" id="UP001341281"/>
    </source>
</evidence>
<dbReference type="Proteomes" id="UP001341281">
    <property type="component" value="Chromosome 01"/>
</dbReference>
<evidence type="ECO:0000259" key="1">
    <source>
        <dbReference type="Pfam" id="PF12776"/>
    </source>
</evidence>
<dbReference type="PANTHER" id="PTHR31704:SF37">
    <property type="entry name" value="HEAT SHOCK PROTEIN"/>
    <property type="match status" value="1"/>
</dbReference>
<accession>A0AAQ3PER8</accession>
<proteinExistence type="predicted"/>
<dbReference type="Pfam" id="PF12776">
    <property type="entry name" value="Myb_DNA-bind_3"/>
    <property type="match status" value="1"/>
</dbReference>